<name>A0A543B0G8_9ACTN</name>
<accession>A0A543B0G8</accession>
<evidence type="ECO:0000256" key="1">
    <source>
        <dbReference type="SAM" id="Phobius"/>
    </source>
</evidence>
<keyword evidence="1" id="KW-1133">Transmembrane helix</keyword>
<evidence type="ECO:0000313" key="3">
    <source>
        <dbReference type="Proteomes" id="UP000317043"/>
    </source>
</evidence>
<evidence type="ECO:0000313" key="2">
    <source>
        <dbReference type="EMBL" id="TQL78318.1"/>
    </source>
</evidence>
<keyword evidence="1" id="KW-0812">Transmembrane</keyword>
<proteinExistence type="predicted"/>
<feature type="transmembrane region" description="Helical" evidence="1">
    <location>
        <begin position="35"/>
        <end position="60"/>
    </location>
</feature>
<dbReference type="AlphaFoldDB" id="A0A543B0G8"/>
<keyword evidence="1" id="KW-0472">Membrane</keyword>
<reference evidence="2 3" key="1">
    <citation type="submission" date="2019-06" db="EMBL/GenBank/DDBJ databases">
        <title>Sequencing the genomes of 1000 actinobacteria strains.</title>
        <authorList>
            <person name="Klenk H.-P."/>
        </authorList>
    </citation>
    <scope>NUCLEOTIDE SEQUENCE [LARGE SCALE GENOMIC DNA]</scope>
    <source>
        <strain evidence="2 3">DSM 45928</strain>
    </source>
</reference>
<gene>
    <name evidence="2" type="ORF">FB566_3901</name>
</gene>
<feature type="transmembrane region" description="Helical" evidence="1">
    <location>
        <begin position="72"/>
        <end position="93"/>
    </location>
</feature>
<comment type="caution">
    <text evidence="2">The sequence shown here is derived from an EMBL/GenBank/DDBJ whole genome shotgun (WGS) entry which is preliminary data.</text>
</comment>
<dbReference type="InParanoid" id="A0A543B0G8"/>
<dbReference type="Proteomes" id="UP000317043">
    <property type="component" value="Unassembled WGS sequence"/>
</dbReference>
<sequence length="155" mass="16616">MTGWRVLLGVTGLVCLGWGVAGVLSDVPQLPQLVIWLAVAVGVHEGLLVPVELATGAILWRASARLPRSVGQVITGGVVVSAILTLLAVPLTIRQPVEPNPSALAQPYGRNLALLVSITAVVTVALAVIAWKRDREPVDLLDHRIGRIRRRRRRA</sequence>
<organism evidence="2 3">
    <name type="scientific">Stackebrandtia endophytica</name>
    <dbReference type="NCBI Taxonomy" id="1496996"/>
    <lineage>
        <taxon>Bacteria</taxon>
        <taxon>Bacillati</taxon>
        <taxon>Actinomycetota</taxon>
        <taxon>Actinomycetes</taxon>
        <taxon>Glycomycetales</taxon>
        <taxon>Glycomycetaceae</taxon>
        <taxon>Stackebrandtia</taxon>
    </lineage>
</organism>
<dbReference type="EMBL" id="VFOW01000001">
    <property type="protein sequence ID" value="TQL78318.1"/>
    <property type="molecule type" value="Genomic_DNA"/>
</dbReference>
<feature type="transmembrane region" description="Helical" evidence="1">
    <location>
        <begin position="113"/>
        <end position="131"/>
    </location>
</feature>
<keyword evidence="3" id="KW-1185">Reference proteome</keyword>
<protein>
    <submittedName>
        <fullName evidence="2">Uncharacterized protein</fullName>
    </submittedName>
</protein>
<dbReference type="RefSeq" id="WP_142042574.1">
    <property type="nucleotide sequence ID" value="NZ_JBHTGS010000004.1"/>
</dbReference>